<dbReference type="Gene3D" id="3.40.50.1000">
    <property type="entry name" value="HAD superfamily/HAD-like"/>
    <property type="match status" value="1"/>
</dbReference>
<evidence type="ECO:0000256" key="11">
    <source>
        <dbReference type="ARBA" id="ARBA00023136"/>
    </source>
</evidence>
<dbReference type="GO" id="GO:1990573">
    <property type="term" value="P:potassium ion import across plasma membrane"/>
    <property type="evidence" value="ECO:0007669"/>
    <property type="project" value="TreeGrafter"/>
</dbReference>
<evidence type="ECO:0000313" key="14">
    <source>
        <dbReference type="EMBL" id="MYE37954.1"/>
    </source>
</evidence>
<evidence type="ECO:0000256" key="10">
    <source>
        <dbReference type="ARBA" id="ARBA00022989"/>
    </source>
</evidence>
<keyword evidence="11 12" id="KW-0472">Membrane</keyword>
<dbReference type="Pfam" id="PF13246">
    <property type="entry name" value="Cation_ATPase"/>
    <property type="match status" value="1"/>
</dbReference>
<organism evidence="14 15">
    <name type="scientific">Candidatus Spechtbacteria bacterium SB0662_bin_43</name>
    <dbReference type="NCBI Taxonomy" id="2604897"/>
    <lineage>
        <taxon>Bacteria</taxon>
        <taxon>Candidatus Spechtiibacteriota</taxon>
    </lineage>
</organism>
<protein>
    <submittedName>
        <fullName evidence="14">HAD-IC family P-type ATPase</fullName>
    </submittedName>
</protein>
<dbReference type="PRINTS" id="PR00119">
    <property type="entry name" value="CATATPASE"/>
</dbReference>
<dbReference type="InterPro" id="IPR050510">
    <property type="entry name" value="Cation_transp_ATPase_P-type"/>
</dbReference>
<dbReference type="EMBL" id="VXOY01000005">
    <property type="protein sequence ID" value="MYE37954.1"/>
    <property type="molecule type" value="Genomic_DNA"/>
</dbReference>
<accession>A0A845DBE1</accession>
<dbReference type="SUPFAM" id="SSF81653">
    <property type="entry name" value="Calcium ATPase, transduction domain A"/>
    <property type="match status" value="1"/>
</dbReference>
<dbReference type="InterPro" id="IPR018303">
    <property type="entry name" value="ATPase_P-typ_P_site"/>
</dbReference>
<dbReference type="GO" id="GO:0006883">
    <property type="term" value="P:intracellular sodium ion homeostasis"/>
    <property type="evidence" value="ECO:0007669"/>
    <property type="project" value="TreeGrafter"/>
</dbReference>
<dbReference type="Proteomes" id="UP000449092">
    <property type="component" value="Unassembled WGS sequence"/>
</dbReference>
<evidence type="ECO:0000259" key="13">
    <source>
        <dbReference type="SMART" id="SM00831"/>
    </source>
</evidence>
<dbReference type="Gene3D" id="1.20.1110.10">
    <property type="entry name" value="Calcium-transporting ATPase, transmembrane domain"/>
    <property type="match status" value="1"/>
</dbReference>
<feature type="transmembrane region" description="Helical" evidence="12">
    <location>
        <begin position="85"/>
        <end position="104"/>
    </location>
</feature>
<dbReference type="GO" id="GO:0030007">
    <property type="term" value="P:intracellular potassium ion homeostasis"/>
    <property type="evidence" value="ECO:0007669"/>
    <property type="project" value="TreeGrafter"/>
</dbReference>
<dbReference type="InterPro" id="IPR001757">
    <property type="entry name" value="P_typ_ATPase"/>
</dbReference>
<dbReference type="GO" id="GO:0005391">
    <property type="term" value="F:P-type sodium:potassium-exchanging transporter activity"/>
    <property type="evidence" value="ECO:0007669"/>
    <property type="project" value="TreeGrafter"/>
</dbReference>
<dbReference type="SMART" id="SM00831">
    <property type="entry name" value="Cation_ATPase_N"/>
    <property type="match status" value="1"/>
</dbReference>
<dbReference type="InterPro" id="IPR008250">
    <property type="entry name" value="ATPase_P-typ_transduc_dom_A_sf"/>
</dbReference>
<dbReference type="Pfam" id="PF00690">
    <property type="entry name" value="Cation_ATPase_N"/>
    <property type="match status" value="1"/>
</dbReference>
<dbReference type="PANTHER" id="PTHR43294">
    <property type="entry name" value="SODIUM/POTASSIUM-TRANSPORTING ATPASE SUBUNIT ALPHA"/>
    <property type="match status" value="1"/>
</dbReference>
<dbReference type="PROSITE" id="PS00154">
    <property type="entry name" value="ATPASE_E1_E2"/>
    <property type="match status" value="1"/>
</dbReference>
<dbReference type="InterPro" id="IPR004014">
    <property type="entry name" value="ATPase_P-typ_cation-transptr_N"/>
</dbReference>
<evidence type="ECO:0000256" key="6">
    <source>
        <dbReference type="ARBA" id="ARBA00022741"/>
    </source>
</evidence>
<dbReference type="FunFam" id="3.40.50.1000:FF:000028">
    <property type="entry name" value="Calcium-transporting P-type ATPase, putative"/>
    <property type="match status" value="1"/>
</dbReference>
<dbReference type="SFLD" id="SFLDG00002">
    <property type="entry name" value="C1.7:_P-type_atpase_like"/>
    <property type="match status" value="1"/>
</dbReference>
<keyword evidence="10 12" id="KW-1133">Transmembrane helix</keyword>
<gene>
    <name evidence="14" type="ORF">F4X82_00320</name>
</gene>
<evidence type="ECO:0000256" key="2">
    <source>
        <dbReference type="ARBA" id="ARBA00005675"/>
    </source>
</evidence>
<feature type="transmembrane region" description="Helical" evidence="12">
    <location>
        <begin position="871"/>
        <end position="888"/>
    </location>
</feature>
<feature type="transmembrane region" description="Helical" evidence="12">
    <location>
        <begin position="61"/>
        <end position="79"/>
    </location>
</feature>
<evidence type="ECO:0000256" key="3">
    <source>
        <dbReference type="ARBA" id="ARBA00022475"/>
    </source>
</evidence>
<keyword evidence="7" id="KW-0067">ATP-binding</keyword>
<dbReference type="SFLD" id="SFLDS00003">
    <property type="entry name" value="Haloacid_Dehalogenase"/>
    <property type="match status" value="1"/>
</dbReference>
<dbReference type="InterPro" id="IPR006068">
    <property type="entry name" value="ATPase_P-typ_cation-transptr_C"/>
</dbReference>
<dbReference type="InterPro" id="IPR023299">
    <property type="entry name" value="ATPase_P-typ_cyto_dom_N"/>
</dbReference>
<evidence type="ECO:0000313" key="15">
    <source>
        <dbReference type="Proteomes" id="UP000449092"/>
    </source>
</evidence>
<dbReference type="GO" id="GO:0036376">
    <property type="term" value="P:sodium ion export across plasma membrane"/>
    <property type="evidence" value="ECO:0007669"/>
    <property type="project" value="TreeGrafter"/>
</dbReference>
<keyword evidence="3" id="KW-1003">Cell membrane</keyword>
<dbReference type="Pfam" id="PF00122">
    <property type="entry name" value="E1-E2_ATPase"/>
    <property type="match status" value="1"/>
</dbReference>
<feature type="transmembrane region" description="Helical" evidence="12">
    <location>
        <begin position="699"/>
        <end position="719"/>
    </location>
</feature>
<keyword evidence="4" id="KW-0597">Phosphoprotein</keyword>
<dbReference type="SUPFAM" id="SSF81660">
    <property type="entry name" value="Metal cation-transporting ATPase, ATP-binding domain N"/>
    <property type="match status" value="1"/>
</dbReference>
<feature type="domain" description="Cation-transporting P-type ATPase N-terminal" evidence="13">
    <location>
        <begin position="8"/>
        <end position="81"/>
    </location>
</feature>
<dbReference type="GO" id="GO:0016887">
    <property type="term" value="F:ATP hydrolysis activity"/>
    <property type="evidence" value="ECO:0007669"/>
    <property type="project" value="InterPro"/>
</dbReference>
<comment type="similarity">
    <text evidence="2">Belongs to the cation transport ATPase (P-type) (TC 3.A.3) family. Type IIA subfamily.</text>
</comment>
<dbReference type="GO" id="GO:0005886">
    <property type="term" value="C:plasma membrane"/>
    <property type="evidence" value="ECO:0007669"/>
    <property type="project" value="UniProtKB-SubCell"/>
</dbReference>
<dbReference type="PRINTS" id="PR00120">
    <property type="entry name" value="HATPASE"/>
</dbReference>
<dbReference type="InterPro" id="IPR044492">
    <property type="entry name" value="P_typ_ATPase_HD_dom"/>
</dbReference>
<keyword evidence="9" id="KW-1278">Translocase</keyword>
<keyword evidence="5 12" id="KW-0812">Transmembrane</keyword>
<dbReference type="InterPro" id="IPR023214">
    <property type="entry name" value="HAD_sf"/>
</dbReference>
<dbReference type="PANTHER" id="PTHR43294:SF21">
    <property type="entry name" value="CATION TRANSPORTING ATPASE"/>
    <property type="match status" value="1"/>
</dbReference>
<comment type="caution">
    <text evidence="14">The sequence shown here is derived from an EMBL/GenBank/DDBJ whole genome shotgun (WGS) entry which is preliminary data.</text>
</comment>
<dbReference type="SFLD" id="SFLDF00027">
    <property type="entry name" value="p-type_atpase"/>
    <property type="match status" value="1"/>
</dbReference>
<dbReference type="GO" id="GO:1902600">
    <property type="term" value="P:proton transmembrane transport"/>
    <property type="evidence" value="ECO:0007669"/>
    <property type="project" value="TreeGrafter"/>
</dbReference>
<sequence>MRKTTKTRWYSLSVDTVHEMLGTKKQGLTTFEATKRLERDGFNELPAQKQTSPFFLFLKQFIDPFIIILMIACGISWFIGHRLDALIIGVVLLVNALIGFTQEWRAEKSILALKQMVRSWAKVYRDATLHKIDASRLVIGDVVDLVAGDIVPADIRLTEEHNCSTQEAVLTGESESQIKNIDAIEKQDCILAEQDNMVFMGSFVVRGKATGVVVAVGINTEIGSISEDIQKAKTPTTKFQHAIRTLGTQILAASILTGIVIFGIGIERGKELNEMFLLTLATIVSLIPEGLPAVVSIVLAIGVYRMSRQNVIVRKLPSAETCGSVSIICTDKTGTLTKGEMMTQQIVTRNRTITVSGDGFTPKGFFTENGRTIDPLSYGEVTCLLEHAAHATDAHLEQKHDNTYSIIGDPTEGALVVVAAKAGIQRIDLHEGGEDVVHYPFDSQYRYSGNYTKKRFEAKGVLSVAGAYEDVIQKSTLVYDRGTFRTLQKQDKKYFERQHSELSMRGLRVVSIAFRLLKKHPVSQEEAVQHMVFVGLCGMIDSPREGIQDAIQKARQAGVRILMITGDHADTAAEIAKQVGVVKSTTPPVIKGSEIEDMSDQELRSALANAAIIARATPRSKLRIVETLQKQGEIVAMTGDGVNDAPALQQADIGIAMGITGTDVSREASQMVLMDDNFSSIIDAMEEGRVILRNMRQTIAFLLTTSVGQGVIILSGLLIHAPLVLLPIQILFLNLVTGGLTDVALAMEGNHHDTMQDKRLVKNTKLLTKDIIPYGIIVVALMSICSLLIFFHYLPDVDKARTMAFVSIAFFQFWSLLSMRSLSLSVFQLGFFSNRYIVVALLFSIGLVVAMVHSGTGQSLFSTVPLTLNEWLFIVAVSSSVFIAGEIWKGIRKLFYKNN</sequence>
<evidence type="ECO:0000256" key="5">
    <source>
        <dbReference type="ARBA" id="ARBA00022692"/>
    </source>
</evidence>
<feature type="transmembrane region" description="Helical" evidence="12">
    <location>
        <begin position="771"/>
        <end position="794"/>
    </location>
</feature>
<dbReference type="InterPro" id="IPR036412">
    <property type="entry name" value="HAD-like_sf"/>
</dbReference>
<evidence type="ECO:0000256" key="1">
    <source>
        <dbReference type="ARBA" id="ARBA00004651"/>
    </source>
</evidence>
<feature type="transmembrane region" description="Helical" evidence="12">
    <location>
        <begin position="829"/>
        <end position="851"/>
    </location>
</feature>
<dbReference type="Gene3D" id="3.40.1110.10">
    <property type="entry name" value="Calcium-transporting ATPase, cytoplasmic domain N"/>
    <property type="match status" value="1"/>
</dbReference>
<feature type="transmembrane region" description="Helical" evidence="12">
    <location>
        <begin position="278"/>
        <end position="304"/>
    </location>
</feature>
<dbReference type="SUPFAM" id="SSF56784">
    <property type="entry name" value="HAD-like"/>
    <property type="match status" value="1"/>
</dbReference>
<comment type="subcellular location">
    <subcellularLocation>
        <location evidence="1">Cell membrane</location>
        <topology evidence="1">Multi-pass membrane protein</topology>
    </subcellularLocation>
</comment>
<dbReference type="InterPro" id="IPR059000">
    <property type="entry name" value="ATPase_P-type_domA"/>
</dbReference>
<name>A0A845DBE1_9BACT</name>
<dbReference type="GO" id="GO:0005524">
    <property type="term" value="F:ATP binding"/>
    <property type="evidence" value="ECO:0007669"/>
    <property type="project" value="UniProtKB-KW"/>
</dbReference>
<feature type="transmembrane region" description="Helical" evidence="12">
    <location>
        <begin position="725"/>
        <end position="750"/>
    </location>
</feature>
<dbReference type="NCBIfam" id="TIGR01494">
    <property type="entry name" value="ATPase_P-type"/>
    <property type="match status" value="2"/>
</dbReference>
<dbReference type="Pfam" id="PF00689">
    <property type="entry name" value="Cation_ATPase_C"/>
    <property type="match status" value="1"/>
</dbReference>
<evidence type="ECO:0000256" key="9">
    <source>
        <dbReference type="ARBA" id="ARBA00022967"/>
    </source>
</evidence>
<keyword evidence="8" id="KW-0460">Magnesium</keyword>
<dbReference type="SUPFAM" id="SSF81665">
    <property type="entry name" value="Calcium ATPase, transmembrane domain M"/>
    <property type="match status" value="1"/>
</dbReference>
<reference evidence="14 15" key="1">
    <citation type="submission" date="2019-09" db="EMBL/GenBank/DDBJ databases">
        <title>Characterisation of the sponge microbiome using genome-centric metagenomics.</title>
        <authorList>
            <person name="Engelberts J.P."/>
            <person name="Robbins S.J."/>
            <person name="De Goeij J.M."/>
            <person name="Aranda M."/>
            <person name="Bell S.C."/>
            <person name="Webster N.S."/>
        </authorList>
    </citation>
    <scope>NUCLEOTIDE SEQUENCE [LARGE SCALE GENOMIC DNA]</scope>
    <source>
        <strain evidence="14">SB0662_bin_43</strain>
    </source>
</reference>
<feature type="transmembrane region" description="Helical" evidence="12">
    <location>
        <begin position="246"/>
        <end position="266"/>
    </location>
</feature>
<evidence type="ECO:0000256" key="8">
    <source>
        <dbReference type="ARBA" id="ARBA00022842"/>
    </source>
</evidence>
<evidence type="ECO:0000256" key="4">
    <source>
        <dbReference type="ARBA" id="ARBA00022553"/>
    </source>
</evidence>
<dbReference type="FunFam" id="2.70.150.10:FF:000160">
    <property type="entry name" value="Sarcoplasmic/endoplasmic reticulum calcium ATPase 1"/>
    <property type="match status" value="1"/>
</dbReference>
<dbReference type="Gene3D" id="2.70.150.10">
    <property type="entry name" value="Calcium-transporting ATPase, cytoplasmic transduction domain A"/>
    <property type="match status" value="1"/>
</dbReference>
<proteinExistence type="inferred from homology"/>
<dbReference type="InterPro" id="IPR023298">
    <property type="entry name" value="ATPase_P-typ_TM_dom_sf"/>
</dbReference>
<evidence type="ECO:0000256" key="7">
    <source>
        <dbReference type="ARBA" id="ARBA00022840"/>
    </source>
</evidence>
<dbReference type="AlphaFoldDB" id="A0A845DBE1"/>
<keyword evidence="6" id="KW-0547">Nucleotide-binding</keyword>
<evidence type="ECO:0000256" key="12">
    <source>
        <dbReference type="SAM" id="Phobius"/>
    </source>
</evidence>